<dbReference type="EMBL" id="JBHLWP010000044">
    <property type="protein sequence ID" value="MFC0254695.1"/>
    <property type="molecule type" value="Genomic_DNA"/>
</dbReference>
<gene>
    <name evidence="6" type="ORF">ACFFJK_22710</name>
</gene>
<dbReference type="RefSeq" id="WP_379681940.1">
    <property type="nucleotide sequence ID" value="NZ_JBHLWP010000044.1"/>
</dbReference>
<dbReference type="InterPro" id="IPR010998">
    <property type="entry name" value="Integrase_recombinase_N"/>
</dbReference>
<dbReference type="Gene3D" id="1.10.150.130">
    <property type="match status" value="1"/>
</dbReference>
<reference evidence="6 7" key="1">
    <citation type="submission" date="2024-09" db="EMBL/GenBank/DDBJ databases">
        <authorList>
            <person name="Sun Q."/>
            <person name="Mori K."/>
        </authorList>
    </citation>
    <scope>NUCLEOTIDE SEQUENCE [LARGE SCALE GENOMIC DNA]</scope>
    <source>
        <strain evidence="6 7">CCM 7792</strain>
    </source>
</reference>
<sequence length="658" mass="74502">MTSRRGSNAYEGKTRTKREGTVSPDQARHYRLVRSADRIELMCPKEGEKKEDTVDLSYLLAFPHLSEPFAQAIREICKSKASTYATCFKKGRELEFGFFAFLEEKALNNIRLEQLTTSHIEGFKSWLDQADKTGLAIYALQTRQHRMSHLRQVTEYLKQSDKWAPQLASDLSVRPGMWAGQGRGRKPTPIIQEEDYRKIYQACKKEIIEITGRVNAMRASLQANLHHPVALALEPAKKTVCGKGVARNLRNQYNDLGVLLATLHRRYPRQILTQEWLKSINDRSLAEAAIRRGGTSEISACFYPSVRDLVPVVLMMAIHLDYNKATLMGSKVSDYRIVTGKLGRPEFLASASLIEEEDAADSAEEKEGEKLFRAAPVKKRARYRPQERILPVEDAPDNPAFLWQFLVEWTSWFRPTSAPEWQDRLFLYVTGSTSPNKRMQGFDGVTNPGGDFNFDYAYKAFFRKHGLTYYTFRQFRPTGLDIVDVEFGGDIRAKQAAAGHVEVQTTYQSYTTDAQMQRGDEALAQVSATRERFRKTQGKSDPRRKPVGADIGAATPGWTCVDPYDSPLYEKDRLCGGYGRCPACPLGSMNPNDCYSAAQAFNLLDAIDNAVETMAPTAWLERYGPSRKALTEFWLPQIPDHVLAEVRQMKFPSLPPLE</sequence>
<protein>
    <recommendedName>
        <fullName evidence="5">Core-binding (CB) domain-containing protein</fullName>
    </recommendedName>
</protein>
<dbReference type="Proteomes" id="UP001589773">
    <property type="component" value="Unassembled WGS sequence"/>
</dbReference>
<feature type="region of interest" description="Disordered" evidence="4">
    <location>
        <begin position="1"/>
        <end position="25"/>
    </location>
</feature>
<organism evidence="6 7">
    <name type="scientific">Massilia consociata</name>
    <dbReference type="NCBI Taxonomy" id="760117"/>
    <lineage>
        <taxon>Bacteria</taxon>
        <taxon>Pseudomonadati</taxon>
        <taxon>Pseudomonadota</taxon>
        <taxon>Betaproteobacteria</taxon>
        <taxon>Burkholderiales</taxon>
        <taxon>Oxalobacteraceae</taxon>
        <taxon>Telluria group</taxon>
        <taxon>Massilia</taxon>
    </lineage>
</organism>
<keyword evidence="2 3" id="KW-0238">DNA-binding</keyword>
<keyword evidence="7" id="KW-1185">Reference proteome</keyword>
<evidence type="ECO:0000256" key="1">
    <source>
        <dbReference type="ARBA" id="ARBA00022908"/>
    </source>
</evidence>
<feature type="domain" description="Core-binding (CB)" evidence="5">
    <location>
        <begin position="60"/>
        <end position="158"/>
    </location>
</feature>
<comment type="caution">
    <text evidence="6">The sequence shown here is derived from an EMBL/GenBank/DDBJ whole genome shotgun (WGS) entry which is preliminary data.</text>
</comment>
<evidence type="ECO:0000313" key="7">
    <source>
        <dbReference type="Proteomes" id="UP001589773"/>
    </source>
</evidence>
<keyword evidence="1" id="KW-0229">DNA integration</keyword>
<dbReference type="PROSITE" id="PS51900">
    <property type="entry name" value="CB"/>
    <property type="match status" value="1"/>
</dbReference>
<name>A0ABV6FMB9_9BURK</name>
<evidence type="ECO:0000259" key="5">
    <source>
        <dbReference type="PROSITE" id="PS51900"/>
    </source>
</evidence>
<dbReference type="InterPro" id="IPR044068">
    <property type="entry name" value="CB"/>
</dbReference>
<accession>A0ABV6FMB9</accession>
<evidence type="ECO:0000256" key="4">
    <source>
        <dbReference type="SAM" id="MobiDB-lite"/>
    </source>
</evidence>
<proteinExistence type="predicted"/>
<evidence type="ECO:0000256" key="2">
    <source>
        <dbReference type="ARBA" id="ARBA00023125"/>
    </source>
</evidence>
<feature type="region of interest" description="Disordered" evidence="4">
    <location>
        <begin position="530"/>
        <end position="549"/>
    </location>
</feature>
<evidence type="ECO:0000313" key="6">
    <source>
        <dbReference type="EMBL" id="MFC0254695.1"/>
    </source>
</evidence>
<evidence type="ECO:0000256" key="3">
    <source>
        <dbReference type="PROSITE-ProRule" id="PRU01248"/>
    </source>
</evidence>